<gene>
    <name evidence="9" type="primary">trxA</name>
    <name evidence="9" type="ORF">CGZ91_02835</name>
    <name evidence="8" type="ORF">CGZ92_04180</name>
</gene>
<keyword evidence="2" id="KW-0813">Transport</keyword>
<keyword evidence="10" id="KW-1185">Reference proteome</keyword>
<evidence type="ECO:0000313" key="9">
    <source>
        <dbReference type="EMBL" id="OYN92445.1"/>
    </source>
</evidence>
<protein>
    <recommendedName>
        <fullName evidence="6">Thioredoxin</fullName>
    </recommendedName>
</protein>
<dbReference type="EMBL" id="NMVI01000012">
    <property type="protein sequence ID" value="OYN88444.1"/>
    <property type="molecule type" value="Genomic_DNA"/>
</dbReference>
<evidence type="ECO:0000256" key="3">
    <source>
        <dbReference type="ARBA" id="ARBA00022982"/>
    </source>
</evidence>
<dbReference type="CDD" id="cd02947">
    <property type="entry name" value="TRX_family"/>
    <property type="match status" value="1"/>
</dbReference>
<dbReference type="Pfam" id="PF00085">
    <property type="entry name" value="Thioredoxin"/>
    <property type="match status" value="1"/>
</dbReference>
<dbReference type="InterPro" id="IPR017937">
    <property type="entry name" value="Thioredoxin_CS"/>
</dbReference>
<evidence type="ECO:0000256" key="6">
    <source>
        <dbReference type="NCBIfam" id="TIGR01068"/>
    </source>
</evidence>
<evidence type="ECO:0000256" key="2">
    <source>
        <dbReference type="ARBA" id="ARBA00022448"/>
    </source>
</evidence>
<dbReference type="GO" id="GO:0005829">
    <property type="term" value="C:cytosol"/>
    <property type="evidence" value="ECO:0007669"/>
    <property type="project" value="TreeGrafter"/>
</dbReference>
<evidence type="ECO:0000256" key="1">
    <source>
        <dbReference type="ARBA" id="ARBA00008987"/>
    </source>
</evidence>
<dbReference type="PANTHER" id="PTHR45663:SF40">
    <property type="entry name" value="THIOREDOXIN 2"/>
    <property type="match status" value="1"/>
</dbReference>
<dbReference type="Gene3D" id="3.40.30.10">
    <property type="entry name" value="Glutaredoxin"/>
    <property type="match status" value="1"/>
</dbReference>
<dbReference type="NCBIfam" id="TIGR01068">
    <property type="entry name" value="thioredoxin"/>
    <property type="match status" value="1"/>
</dbReference>
<dbReference type="PROSITE" id="PS00194">
    <property type="entry name" value="THIOREDOXIN_1"/>
    <property type="match status" value="1"/>
</dbReference>
<comment type="caution">
    <text evidence="9">The sequence shown here is derived from an EMBL/GenBank/DDBJ whole genome shotgun (WGS) entry which is preliminary data.</text>
</comment>
<feature type="domain" description="Thioredoxin" evidence="7">
    <location>
        <begin position="1"/>
        <end position="105"/>
    </location>
</feature>
<dbReference type="InterPro" id="IPR013766">
    <property type="entry name" value="Thioredoxin_domain"/>
</dbReference>
<dbReference type="OrthoDB" id="9790390at2"/>
<dbReference type="PANTHER" id="PTHR45663">
    <property type="entry name" value="GEO12009P1"/>
    <property type="match status" value="1"/>
</dbReference>
<dbReference type="InterPro" id="IPR005746">
    <property type="entry name" value="Thioredoxin"/>
</dbReference>
<evidence type="ECO:0000313" key="8">
    <source>
        <dbReference type="EMBL" id="OYN88444.1"/>
    </source>
</evidence>
<organism evidence="9 10">
    <name type="scientific">Parenemella sanctibonifatiensis</name>
    <dbReference type="NCBI Taxonomy" id="2016505"/>
    <lineage>
        <taxon>Bacteria</taxon>
        <taxon>Bacillati</taxon>
        <taxon>Actinomycetota</taxon>
        <taxon>Actinomycetes</taxon>
        <taxon>Propionibacteriales</taxon>
        <taxon>Propionibacteriaceae</taxon>
        <taxon>Parenemella</taxon>
    </lineage>
</organism>
<name>A0A255ES76_9ACTN</name>
<evidence type="ECO:0000256" key="5">
    <source>
        <dbReference type="ARBA" id="ARBA00023284"/>
    </source>
</evidence>
<evidence type="ECO:0000313" key="10">
    <source>
        <dbReference type="Proteomes" id="UP000216300"/>
    </source>
</evidence>
<accession>A0A255EA39</accession>
<comment type="similarity">
    <text evidence="1">Belongs to the thioredoxin family.</text>
</comment>
<evidence type="ECO:0000313" key="11">
    <source>
        <dbReference type="Proteomes" id="UP000216533"/>
    </source>
</evidence>
<keyword evidence="4" id="KW-1015">Disulfide bond</keyword>
<dbReference type="EMBL" id="NMVJ01000001">
    <property type="protein sequence ID" value="OYN92445.1"/>
    <property type="molecule type" value="Genomic_DNA"/>
</dbReference>
<dbReference type="GO" id="GO:0015035">
    <property type="term" value="F:protein-disulfide reductase activity"/>
    <property type="evidence" value="ECO:0007669"/>
    <property type="project" value="UniProtKB-UniRule"/>
</dbReference>
<evidence type="ECO:0000259" key="7">
    <source>
        <dbReference type="PROSITE" id="PS51352"/>
    </source>
</evidence>
<proteinExistence type="inferred from homology"/>
<dbReference type="Proteomes" id="UP000216300">
    <property type="component" value="Unassembled WGS sequence"/>
</dbReference>
<evidence type="ECO:0000256" key="4">
    <source>
        <dbReference type="ARBA" id="ARBA00023157"/>
    </source>
</evidence>
<dbReference type="InterPro" id="IPR036249">
    <property type="entry name" value="Thioredoxin-like_sf"/>
</dbReference>
<sequence length="128" mass="13942">MATVEVTAEKFTETVEANNLVIVDCWAEWCGPCKSFAPVYEEVSEKYDDVVFGKFDIESNREFAAQLDIQAIPTIMGFKDGYMVYKEAGASSAQGLSKLIEGLKGLDMKEVLAANGIDPEAEESATAN</sequence>
<dbReference type="PROSITE" id="PS51352">
    <property type="entry name" value="THIOREDOXIN_2"/>
    <property type="match status" value="1"/>
</dbReference>
<keyword evidence="5" id="KW-0676">Redox-active center</keyword>
<dbReference type="Proteomes" id="UP000216533">
    <property type="component" value="Unassembled WGS sequence"/>
</dbReference>
<dbReference type="RefSeq" id="WP_094450136.1">
    <property type="nucleotide sequence ID" value="NZ_NMVI01000012.1"/>
</dbReference>
<reference evidence="10 11" key="1">
    <citation type="submission" date="2017-07" db="EMBL/GenBank/DDBJ databases">
        <title>Draft whole genome sequences of clinical Proprionibacteriaceae strains.</title>
        <authorList>
            <person name="Bernier A.-M."/>
            <person name="Bernard K."/>
            <person name="Domingo M.-C."/>
        </authorList>
    </citation>
    <scope>NUCLEOTIDE SEQUENCE [LARGE SCALE GENOMIC DNA]</scope>
    <source>
        <strain evidence="9 10">NML 150081</strain>
        <strain evidence="8 11">NML 160184</strain>
    </source>
</reference>
<dbReference type="AlphaFoldDB" id="A0A255ES76"/>
<keyword evidence="3" id="KW-0249">Electron transport</keyword>
<accession>A0A255ES76</accession>
<dbReference type="SUPFAM" id="SSF52833">
    <property type="entry name" value="Thioredoxin-like"/>
    <property type="match status" value="1"/>
</dbReference>
<dbReference type="PRINTS" id="PR00421">
    <property type="entry name" value="THIOREDOXIN"/>
</dbReference>